<organism evidence="2 3">
    <name type="scientific">Bursaphelenchus okinawaensis</name>
    <dbReference type="NCBI Taxonomy" id="465554"/>
    <lineage>
        <taxon>Eukaryota</taxon>
        <taxon>Metazoa</taxon>
        <taxon>Ecdysozoa</taxon>
        <taxon>Nematoda</taxon>
        <taxon>Chromadorea</taxon>
        <taxon>Rhabditida</taxon>
        <taxon>Tylenchina</taxon>
        <taxon>Tylenchomorpha</taxon>
        <taxon>Aphelenchoidea</taxon>
        <taxon>Aphelenchoididae</taxon>
        <taxon>Bursaphelenchus</taxon>
    </lineage>
</organism>
<feature type="region of interest" description="Disordered" evidence="1">
    <location>
        <begin position="92"/>
        <end position="118"/>
    </location>
</feature>
<evidence type="ECO:0000313" key="3">
    <source>
        <dbReference type="Proteomes" id="UP000614601"/>
    </source>
</evidence>
<feature type="compositionally biased region" description="Acidic residues" evidence="1">
    <location>
        <begin position="445"/>
        <end position="454"/>
    </location>
</feature>
<dbReference type="EMBL" id="CAJFCW020000003">
    <property type="protein sequence ID" value="CAG9105574.1"/>
    <property type="molecule type" value="Genomic_DNA"/>
</dbReference>
<feature type="compositionally biased region" description="Low complexity" evidence="1">
    <location>
        <begin position="31"/>
        <end position="46"/>
    </location>
</feature>
<dbReference type="EMBL" id="CAJFDH010000003">
    <property type="protein sequence ID" value="CAD5216250.1"/>
    <property type="molecule type" value="Genomic_DNA"/>
</dbReference>
<sequence length="454" mass="50942">MGDSEEPPKDIPSAVSPSTSTPDPNLQINNGGTASSSSGLGTSSSVGDEEPTRVRFSDKTKSILEESELLLKEQPTASVLLGLGLPSTARATTSRYGLDRDDTEDQPTSSSYISTLRNPLEPSPSLSYLSTHRYALNAPTFNRVDFDDVVDDAIRDRKPAWKQLQDSVKDSYTKPKRTVDRNKDINEFMDLNVLNRRRSRRSQSPFSNLDGESLSPRKLSWYANGAMEPRGLRKTVSSAYVPPGPYAAPALERTKGIEGRSRYDKLVDDIEVRLLKTTLLPEYMKTVTKREFRRAPGPSSGSAAEGIVNDAELAEYAPKPYYSRPTRRDPDYFDFDLEHSVDMYRRPEGRYYPRGPQDYEQKVLSDIRGKGEAPISGHIFNNTVGDWRNTGTSYLSAALRTPSFWEHRFKNIGSQVRDSNPISLDSINRNRPTPNRFTEYKDPDFEGLSDVDDD</sequence>
<accession>A0A811KKH4</accession>
<dbReference type="Proteomes" id="UP000614601">
    <property type="component" value="Unassembled WGS sequence"/>
</dbReference>
<evidence type="ECO:0000256" key="1">
    <source>
        <dbReference type="SAM" id="MobiDB-lite"/>
    </source>
</evidence>
<keyword evidence="3" id="KW-1185">Reference proteome</keyword>
<name>A0A811KKH4_9BILA</name>
<feature type="compositionally biased region" description="Polar residues" evidence="1">
    <location>
        <begin position="106"/>
        <end position="117"/>
    </location>
</feature>
<feature type="region of interest" description="Disordered" evidence="1">
    <location>
        <begin position="1"/>
        <end position="59"/>
    </location>
</feature>
<reference evidence="2" key="1">
    <citation type="submission" date="2020-09" db="EMBL/GenBank/DDBJ databases">
        <authorList>
            <person name="Kikuchi T."/>
        </authorList>
    </citation>
    <scope>NUCLEOTIDE SEQUENCE</scope>
    <source>
        <strain evidence="2">SH1</strain>
    </source>
</reference>
<proteinExistence type="predicted"/>
<feature type="compositionally biased region" description="Basic and acidic residues" evidence="1">
    <location>
        <begin position="50"/>
        <end position="59"/>
    </location>
</feature>
<protein>
    <submittedName>
        <fullName evidence="2">Uncharacterized protein</fullName>
    </submittedName>
</protein>
<feature type="compositionally biased region" description="Polar residues" evidence="1">
    <location>
        <begin position="15"/>
        <end position="30"/>
    </location>
</feature>
<feature type="region of interest" description="Disordered" evidence="1">
    <location>
        <begin position="420"/>
        <end position="454"/>
    </location>
</feature>
<dbReference type="Proteomes" id="UP000783686">
    <property type="component" value="Unassembled WGS sequence"/>
</dbReference>
<feature type="compositionally biased region" description="Polar residues" evidence="1">
    <location>
        <begin position="420"/>
        <end position="436"/>
    </location>
</feature>
<dbReference type="OrthoDB" id="5918434at2759"/>
<gene>
    <name evidence="2" type="ORF">BOKJ2_LOCUS6499</name>
</gene>
<comment type="caution">
    <text evidence="2">The sequence shown here is derived from an EMBL/GenBank/DDBJ whole genome shotgun (WGS) entry which is preliminary data.</text>
</comment>
<evidence type="ECO:0000313" key="2">
    <source>
        <dbReference type="EMBL" id="CAD5216250.1"/>
    </source>
</evidence>
<dbReference type="AlphaFoldDB" id="A0A811KKH4"/>